<feature type="compositionally biased region" description="Polar residues" evidence="1">
    <location>
        <begin position="395"/>
        <end position="409"/>
    </location>
</feature>
<sequence>MARRTSSRAASHDQASSPPKPDASRRTVRSPQKRSTRATRSQSRDLDEPYAPDLRQGGGRNERQGSVNSVGSDASTANNSRGKKVRGNAPIQTDLSMVAEDEEMQESLRNEAEAREFPNVHQHPEPMSGLSEIPHPAPAAKKSLLPAAQIRSTSRGNSNPKRLTGLSYLMSKKPQASAAPPSNQQQLQQQVAAGPSAPKTPQNNVTRQLPLTAPAKTSQEEHPEADDNRPFHFSNEDFANKMTEYDAEKNKENRPLPAEAIPQTLAATLPANPQRKSFIERQPSAHRVSQISDSDADSQPEPTARQHAKRAREEPEEVSEHEVEAAMDEDEISEDDGFEQDRNQLPSRFREPPPEVIQVTGGARKRARIPSRVVSHGLAGEVQSRQPRIEATASRLPQQPSSSRVQGRNSVVSPIEEELNNGMKAYREAQHQATQYDAAREMAAQQAQARLLNIGAHRPTQRRTKWTQDEEAGFIDLIGRFGVGWAALHARGQAEGIFDECRNQGSLKDKARNMKVDFLISGSPLPSNFDLIAIGQKERDKVMSRGRNPYRKEGEIVGQEAIDMDGQPRGVFD</sequence>
<dbReference type="AlphaFoldDB" id="A0A1B8GU24"/>
<proteinExistence type="predicted"/>
<dbReference type="Proteomes" id="UP000091956">
    <property type="component" value="Unassembled WGS sequence"/>
</dbReference>
<reference evidence="3" key="2">
    <citation type="journal article" date="2018" name="Nat. Commun.">
        <title>Extreme sensitivity to ultraviolet light in the fungal pathogen causing white-nose syndrome of bats.</title>
        <authorList>
            <person name="Palmer J.M."/>
            <person name="Drees K.P."/>
            <person name="Foster J.T."/>
            <person name="Lindner D.L."/>
        </authorList>
    </citation>
    <scope>NUCLEOTIDE SEQUENCE [LARGE SCALE GENOMIC DNA]</scope>
    <source>
        <strain evidence="3">UAMH 10579</strain>
    </source>
</reference>
<feature type="compositionally biased region" description="Acidic residues" evidence="1">
    <location>
        <begin position="325"/>
        <end position="338"/>
    </location>
</feature>
<feature type="compositionally biased region" description="Basic and acidic residues" evidence="1">
    <location>
        <begin position="218"/>
        <end position="254"/>
    </location>
</feature>
<feature type="region of interest" description="Disordered" evidence="1">
    <location>
        <begin position="1"/>
        <end position="364"/>
    </location>
</feature>
<gene>
    <name evidence="2" type="ORF">VE01_02526</name>
</gene>
<name>A0A1B8GU24_9PEZI</name>
<accession>A0A1B8GU24</accession>
<feature type="compositionally biased region" description="Low complexity" evidence="1">
    <location>
        <begin position="174"/>
        <end position="196"/>
    </location>
</feature>
<evidence type="ECO:0000313" key="3">
    <source>
        <dbReference type="Proteomes" id="UP000091956"/>
    </source>
</evidence>
<evidence type="ECO:0008006" key="4">
    <source>
        <dbReference type="Google" id="ProtNLM"/>
    </source>
</evidence>
<feature type="compositionally biased region" description="Polar residues" evidence="1">
    <location>
        <begin position="7"/>
        <end position="17"/>
    </location>
</feature>
<feature type="compositionally biased region" description="Polar residues" evidence="1">
    <location>
        <begin position="150"/>
        <end position="161"/>
    </location>
</feature>
<evidence type="ECO:0000313" key="2">
    <source>
        <dbReference type="EMBL" id="OBT99338.2"/>
    </source>
</evidence>
<dbReference type="RefSeq" id="XP_018133071.2">
    <property type="nucleotide sequence ID" value="XM_018272034.2"/>
</dbReference>
<feature type="compositionally biased region" description="Polar residues" evidence="1">
    <location>
        <begin position="64"/>
        <end position="80"/>
    </location>
</feature>
<dbReference type="STRING" id="342668.A0A1B8GU24"/>
<organism evidence="2 3">
    <name type="scientific">Pseudogymnoascus verrucosus</name>
    <dbReference type="NCBI Taxonomy" id="342668"/>
    <lineage>
        <taxon>Eukaryota</taxon>
        <taxon>Fungi</taxon>
        <taxon>Dikarya</taxon>
        <taxon>Ascomycota</taxon>
        <taxon>Pezizomycotina</taxon>
        <taxon>Leotiomycetes</taxon>
        <taxon>Thelebolales</taxon>
        <taxon>Thelebolaceae</taxon>
        <taxon>Pseudogymnoascus</taxon>
    </lineage>
</organism>
<dbReference type="GeneID" id="28835912"/>
<feature type="region of interest" description="Disordered" evidence="1">
    <location>
        <begin position="381"/>
        <end position="409"/>
    </location>
</feature>
<keyword evidence="3" id="KW-1185">Reference proteome</keyword>
<feature type="compositionally biased region" description="Low complexity" evidence="1">
    <location>
        <begin position="138"/>
        <end position="148"/>
    </location>
</feature>
<feature type="compositionally biased region" description="Basic and acidic residues" evidence="1">
    <location>
        <begin position="106"/>
        <end position="124"/>
    </location>
</feature>
<feature type="compositionally biased region" description="Basic residues" evidence="1">
    <location>
        <begin position="26"/>
        <end position="37"/>
    </location>
</feature>
<dbReference type="EMBL" id="KV460213">
    <property type="protein sequence ID" value="OBT99338.2"/>
    <property type="molecule type" value="Genomic_DNA"/>
</dbReference>
<reference evidence="2 3" key="1">
    <citation type="submission" date="2016-03" db="EMBL/GenBank/DDBJ databases">
        <title>Comparative genomics of Pseudogymnoascus destructans, the fungus causing white-nose syndrome of bats.</title>
        <authorList>
            <person name="Palmer J.M."/>
            <person name="Drees K.P."/>
            <person name="Foster J.T."/>
            <person name="Lindner D.L."/>
        </authorList>
    </citation>
    <scope>NUCLEOTIDE SEQUENCE [LARGE SCALE GENOMIC DNA]</scope>
    <source>
        <strain evidence="2 3">UAMH 10579</strain>
    </source>
</reference>
<feature type="compositionally biased region" description="Polar residues" evidence="1">
    <location>
        <begin position="199"/>
        <end position="209"/>
    </location>
</feature>
<protein>
    <recommendedName>
        <fullName evidence="4">Myb-like domain-containing protein</fullName>
    </recommendedName>
</protein>
<evidence type="ECO:0000256" key="1">
    <source>
        <dbReference type="SAM" id="MobiDB-lite"/>
    </source>
</evidence>